<dbReference type="RefSeq" id="WP_003799823.1">
    <property type="nucleotide sequence ID" value="NZ_BAEG01000033.1"/>
</dbReference>
<name>H0QJM9_ARTG1</name>
<proteinExistence type="predicted"/>
<keyword evidence="1" id="KW-0560">Oxidoreductase</keyword>
<dbReference type="Proteomes" id="UP000003828">
    <property type="component" value="Unassembled WGS sequence"/>
</dbReference>
<dbReference type="STRING" id="1077972.ARGLB_033_00060"/>
<keyword evidence="4" id="KW-1185">Reference proteome</keyword>
<dbReference type="AlphaFoldDB" id="H0QJM9"/>
<feature type="domain" description="Acyl-CoA dehydrogenase C-terminal" evidence="2">
    <location>
        <begin position="6"/>
        <end position="68"/>
    </location>
</feature>
<evidence type="ECO:0000256" key="1">
    <source>
        <dbReference type="ARBA" id="ARBA00023002"/>
    </source>
</evidence>
<protein>
    <submittedName>
        <fullName evidence="3">Putative oxidoreductase</fullName>
    </submittedName>
</protein>
<dbReference type="GO" id="GO:0016491">
    <property type="term" value="F:oxidoreductase activity"/>
    <property type="evidence" value="ECO:0007669"/>
    <property type="project" value="UniProtKB-KW"/>
</dbReference>
<accession>H0QJM9</accession>
<organism evidence="3 4">
    <name type="scientific">Arthrobacter globiformis (strain ATCC 8010 / DSM 20124 / JCM 1332 / NBRC 12137 / NCIMB 8907 / NRRL B-2979 / 168)</name>
    <dbReference type="NCBI Taxonomy" id="1077972"/>
    <lineage>
        <taxon>Bacteria</taxon>
        <taxon>Bacillati</taxon>
        <taxon>Actinomycetota</taxon>
        <taxon>Actinomycetes</taxon>
        <taxon>Micrococcales</taxon>
        <taxon>Micrococcaceae</taxon>
        <taxon>Arthrobacter</taxon>
    </lineage>
</organism>
<gene>
    <name evidence="3" type="ORF">ARGLB_033_00060</name>
</gene>
<sequence>MAEPHRRRPSVLTEEERASHRLSLALSGEAAEEAVRLIVAGSGGSAHRLSHPLQRIQRDVNVLLNHPTLSLDPILEQAGRGLLGLGFTVSSF</sequence>
<reference evidence="3 4" key="1">
    <citation type="submission" date="2011-12" db="EMBL/GenBank/DDBJ databases">
        <title>Whole genome shotgun sequence of Arthrobacter globiformis NBRC 12137.</title>
        <authorList>
            <person name="Miyazawa S."/>
            <person name="Hosoyama A."/>
            <person name="Tsuchikane K."/>
            <person name="Katsumata H."/>
            <person name="Yamazaki S."/>
            <person name="Fujita N."/>
        </authorList>
    </citation>
    <scope>NUCLEOTIDE SEQUENCE [LARGE SCALE GENOMIC DNA]</scope>
    <source>
        <strain evidence="3 4">NBRC 12137</strain>
    </source>
</reference>
<evidence type="ECO:0000313" key="3">
    <source>
        <dbReference type="EMBL" id="GAB13030.1"/>
    </source>
</evidence>
<dbReference type="Gene3D" id="1.20.140.10">
    <property type="entry name" value="Butyryl-CoA Dehydrogenase, subunit A, domain 3"/>
    <property type="match status" value="1"/>
</dbReference>
<dbReference type="InterPro" id="IPR013107">
    <property type="entry name" value="Acyl-CoA_DH_C"/>
</dbReference>
<evidence type="ECO:0000259" key="2">
    <source>
        <dbReference type="Pfam" id="PF08028"/>
    </source>
</evidence>
<dbReference type="Pfam" id="PF08028">
    <property type="entry name" value="Acyl-CoA_dh_2"/>
    <property type="match status" value="1"/>
</dbReference>
<comment type="caution">
    <text evidence="3">The sequence shown here is derived from an EMBL/GenBank/DDBJ whole genome shotgun (WGS) entry which is preliminary data.</text>
</comment>
<dbReference type="EMBL" id="BAEG01000033">
    <property type="protein sequence ID" value="GAB13030.1"/>
    <property type="molecule type" value="Genomic_DNA"/>
</dbReference>
<dbReference type="eggNOG" id="COG1960">
    <property type="taxonomic scope" value="Bacteria"/>
</dbReference>
<evidence type="ECO:0000313" key="4">
    <source>
        <dbReference type="Proteomes" id="UP000003828"/>
    </source>
</evidence>